<dbReference type="EMBL" id="SPHZ02000005">
    <property type="protein sequence ID" value="KAF0920809.1"/>
    <property type="molecule type" value="Genomic_DNA"/>
</dbReference>
<evidence type="ECO:0000313" key="3">
    <source>
        <dbReference type="Proteomes" id="UP000479710"/>
    </source>
</evidence>
<evidence type="ECO:0000313" key="2">
    <source>
        <dbReference type="EMBL" id="KAF0920809.1"/>
    </source>
</evidence>
<dbReference type="AlphaFoldDB" id="A0A6G1E7R6"/>
<evidence type="ECO:0000256" key="1">
    <source>
        <dbReference type="SAM" id="MobiDB-lite"/>
    </source>
</evidence>
<organism evidence="2 3">
    <name type="scientific">Oryza meyeriana var. granulata</name>
    <dbReference type="NCBI Taxonomy" id="110450"/>
    <lineage>
        <taxon>Eukaryota</taxon>
        <taxon>Viridiplantae</taxon>
        <taxon>Streptophyta</taxon>
        <taxon>Embryophyta</taxon>
        <taxon>Tracheophyta</taxon>
        <taxon>Spermatophyta</taxon>
        <taxon>Magnoliopsida</taxon>
        <taxon>Liliopsida</taxon>
        <taxon>Poales</taxon>
        <taxon>Poaceae</taxon>
        <taxon>BOP clade</taxon>
        <taxon>Oryzoideae</taxon>
        <taxon>Oryzeae</taxon>
        <taxon>Oryzinae</taxon>
        <taxon>Oryza</taxon>
        <taxon>Oryza meyeriana</taxon>
    </lineage>
</organism>
<name>A0A6G1E7R6_9ORYZ</name>
<dbReference type="Proteomes" id="UP000479710">
    <property type="component" value="Unassembled WGS sequence"/>
</dbReference>
<reference evidence="2 3" key="1">
    <citation type="submission" date="2019-11" db="EMBL/GenBank/DDBJ databases">
        <title>Whole genome sequence of Oryza granulata.</title>
        <authorList>
            <person name="Li W."/>
        </authorList>
    </citation>
    <scope>NUCLEOTIDE SEQUENCE [LARGE SCALE GENOMIC DNA]</scope>
    <source>
        <strain evidence="3">cv. Menghai</strain>
        <tissue evidence="2">Leaf</tissue>
    </source>
</reference>
<comment type="caution">
    <text evidence="2">The sequence shown here is derived from an EMBL/GenBank/DDBJ whole genome shotgun (WGS) entry which is preliminary data.</text>
</comment>
<feature type="region of interest" description="Disordered" evidence="1">
    <location>
        <begin position="75"/>
        <end position="105"/>
    </location>
</feature>
<protein>
    <submittedName>
        <fullName evidence="2">Uncharacterized protein</fullName>
    </submittedName>
</protein>
<feature type="region of interest" description="Disordered" evidence="1">
    <location>
        <begin position="1"/>
        <end position="25"/>
    </location>
</feature>
<proteinExistence type="predicted"/>
<feature type="compositionally biased region" description="Low complexity" evidence="1">
    <location>
        <begin position="86"/>
        <end position="105"/>
    </location>
</feature>
<sequence>MDDTYDSDPSFEGSNPTPPPIPPRFHFTLRLAPRINFLSARQYRSFFKPKTAPIDPATTPVVSALATPIVAATPPQDMSTALQRISCPSSSSEDDSTVPSTPSVP</sequence>
<keyword evidence="3" id="KW-1185">Reference proteome</keyword>
<gene>
    <name evidence="2" type="ORF">E2562_037222</name>
</gene>
<accession>A0A6G1E7R6</accession>